<proteinExistence type="inferred from homology"/>
<dbReference type="PANTHER" id="PTHR12599">
    <property type="entry name" value="PTERIN-4-ALPHA-CARBINOLAMINE DEHYDRATASE"/>
    <property type="match status" value="1"/>
</dbReference>
<dbReference type="Pfam" id="PF01329">
    <property type="entry name" value="Pterin_4a"/>
    <property type="match status" value="1"/>
</dbReference>
<evidence type="ECO:0000313" key="5">
    <source>
        <dbReference type="EMBL" id="TNY34238.1"/>
    </source>
</evidence>
<name>A0A5C5GHH7_9RHOB</name>
<evidence type="ECO:0000256" key="3">
    <source>
        <dbReference type="ARBA" id="ARBA00023239"/>
    </source>
</evidence>
<comment type="caution">
    <text evidence="5">The sequence shown here is derived from an EMBL/GenBank/DDBJ whole genome shotgun (WGS) entry which is preliminary data.</text>
</comment>
<dbReference type="CDD" id="cd00914">
    <property type="entry name" value="PCD_DCoH_subfamily_b"/>
    <property type="match status" value="1"/>
</dbReference>
<dbReference type="AlphaFoldDB" id="A0A5C5GHH7"/>
<comment type="catalytic activity">
    <reaction evidence="1 4">
        <text>(4aS,6R)-4a-hydroxy-L-erythro-5,6,7,8-tetrahydrobiopterin = (6R)-L-erythro-6,7-dihydrobiopterin + H2O</text>
        <dbReference type="Rhea" id="RHEA:11920"/>
        <dbReference type="ChEBI" id="CHEBI:15377"/>
        <dbReference type="ChEBI" id="CHEBI:15642"/>
        <dbReference type="ChEBI" id="CHEBI:43120"/>
        <dbReference type="EC" id="4.2.1.96"/>
    </reaction>
</comment>
<dbReference type="EMBL" id="VFFF01000001">
    <property type="protein sequence ID" value="TNY34238.1"/>
    <property type="molecule type" value="Genomic_DNA"/>
</dbReference>
<evidence type="ECO:0000256" key="1">
    <source>
        <dbReference type="ARBA" id="ARBA00001554"/>
    </source>
</evidence>
<dbReference type="RefSeq" id="WP_140195411.1">
    <property type="nucleotide sequence ID" value="NZ_CP065915.1"/>
</dbReference>
<sequence>MPADPITDAEKNAAVAAGWTLSDDGTAIEKTFEFRNFVEAFGFMARCAMWAEKLNHHPEWSNVYKTVTVRLTTHDTGGLTTLDAKLSQKMDSLAAS</sequence>
<dbReference type="InterPro" id="IPR001533">
    <property type="entry name" value="Pterin_deHydtase"/>
</dbReference>
<dbReference type="NCBIfam" id="NF002018">
    <property type="entry name" value="PRK00823.1-3"/>
    <property type="match status" value="1"/>
</dbReference>
<dbReference type="InterPro" id="IPR036428">
    <property type="entry name" value="PCD_sf"/>
</dbReference>
<keyword evidence="6" id="KW-1185">Reference proteome</keyword>
<dbReference type="Proteomes" id="UP000314011">
    <property type="component" value="Unassembled WGS sequence"/>
</dbReference>
<organism evidence="5 6">
    <name type="scientific">Pelagovum pacificum</name>
    <dbReference type="NCBI Taxonomy" id="2588711"/>
    <lineage>
        <taxon>Bacteria</taxon>
        <taxon>Pseudomonadati</taxon>
        <taxon>Pseudomonadota</taxon>
        <taxon>Alphaproteobacteria</taxon>
        <taxon>Rhodobacterales</taxon>
        <taxon>Paracoccaceae</taxon>
        <taxon>Pelagovum</taxon>
    </lineage>
</organism>
<reference evidence="5 6" key="1">
    <citation type="submission" date="2019-06" db="EMBL/GenBank/DDBJ databases">
        <title>Genome of new Rhodobacteraceae sp. SM1903.</title>
        <authorList>
            <person name="Ren X."/>
        </authorList>
    </citation>
    <scope>NUCLEOTIDE SEQUENCE [LARGE SCALE GENOMIC DNA]</scope>
    <source>
        <strain evidence="5 6">SM1903</strain>
    </source>
</reference>
<dbReference type="OrthoDB" id="9794987at2"/>
<dbReference type="GO" id="GO:0008124">
    <property type="term" value="F:4-alpha-hydroxytetrahydrobiopterin dehydratase activity"/>
    <property type="evidence" value="ECO:0007669"/>
    <property type="project" value="UniProtKB-UniRule"/>
</dbReference>
<keyword evidence="3 4" id="KW-0456">Lyase</keyword>
<evidence type="ECO:0000256" key="2">
    <source>
        <dbReference type="ARBA" id="ARBA00006472"/>
    </source>
</evidence>
<dbReference type="SUPFAM" id="SSF55248">
    <property type="entry name" value="PCD-like"/>
    <property type="match status" value="1"/>
</dbReference>
<protein>
    <recommendedName>
        <fullName evidence="4">Putative pterin-4-alpha-carbinolamine dehydratase</fullName>
        <shortName evidence="4">PHS</shortName>
        <ecNumber evidence="4">4.2.1.96</ecNumber>
    </recommendedName>
    <alternativeName>
        <fullName evidence="4">4-alpha-hydroxy-tetrahydropterin dehydratase</fullName>
    </alternativeName>
    <alternativeName>
        <fullName evidence="4">Pterin carbinolamine dehydratase</fullName>
        <shortName evidence="4">PCD</shortName>
    </alternativeName>
</protein>
<dbReference type="PANTHER" id="PTHR12599:SF0">
    <property type="entry name" value="PTERIN-4-ALPHA-CARBINOLAMINE DEHYDRATASE"/>
    <property type="match status" value="1"/>
</dbReference>
<dbReference type="GO" id="GO:0006729">
    <property type="term" value="P:tetrahydrobiopterin biosynthetic process"/>
    <property type="evidence" value="ECO:0007669"/>
    <property type="project" value="InterPro"/>
</dbReference>
<dbReference type="Gene3D" id="3.30.1360.20">
    <property type="entry name" value="Transcriptional coactivator/pterin dehydratase"/>
    <property type="match status" value="1"/>
</dbReference>
<accession>A0A5C5GHH7</accession>
<evidence type="ECO:0000256" key="4">
    <source>
        <dbReference type="HAMAP-Rule" id="MF_00434"/>
    </source>
</evidence>
<dbReference type="HAMAP" id="MF_00434">
    <property type="entry name" value="Pterin_4_alpha"/>
    <property type="match status" value="1"/>
</dbReference>
<gene>
    <name evidence="5" type="ORF">FHY64_13575</name>
</gene>
<evidence type="ECO:0000313" key="6">
    <source>
        <dbReference type="Proteomes" id="UP000314011"/>
    </source>
</evidence>
<dbReference type="EC" id="4.2.1.96" evidence="4"/>
<comment type="similarity">
    <text evidence="2 4">Belongs to the pterin-4-alpha-carbinolamine dehydratase family.</text>
</comment>